<organism evidence="7 8">
    <name type="scientific">Capsulimonas corticalis</name>
    <dbReference type="NCBI Taxonomy" id="2219043"/>
    <lineage>
        <taxon>Bacteria</taxon>
        <taxon>Bacillati</taxon>
        <taxon>Armatimonadota</taxon>
        <taxon>Armatimonadia</taxon>
        <taxon>Capsulimonadales</taxon>
        <taxon>Capsulimonadaceae</taxon>
        <taxon>Capsulimonas</taxon>
    </lineage>
</organism>
<dbReference type="SUPFAM" id="SSF143034">
    <property type="entry name" value="L35p-like"/>
    <property type="match status" value="1"/>
</dbReference>
<evidence type="ECO:0000313" key="7">
    <source>
        <dbReference type="EMBL" id="BDI33830.1"/>
    </source>
</evidence>
<evidence type="ECO:0000256" key="6">
    <source>
        <dbReference type="RuleBase" id="RU000568"/>
    </source>
</evidence>
<name>A0A402D010_9BACT</name>
<evidence type="ECO:0000256" key="1">
    <source>
        <dbReference type="ARBA" id="ARBA00006598"/>
    </source>
</evidence>
<evidence type="ECO:0000256" key="3">
    <source>
        <dbReference type="ARBA" id="ARBA00023274"/>
    </source>
</evidence>
<dbReference type="RefSeq" id="WP_119322840.1">
    <property type="nucleotide sequence ID" value="NZ_AP025739.1"/>
</dbReference>
<evidence type="ECO:0000256" key="2">
    <source>
        <dbReference type="ARBA" id="ARBA00022980"/>
    </source>
</evidence>
<dbReference type="PANTHER" id="PTHR33343:SF1">
    <property type="entry name" value="LARGE RIBOSOMAL SUBUNIT PROTEIN BL35M"/>
    <property type="match status" value="1"/>
</dbReference>
<dbReference type="Proteomes" id="UP000287394">
    <property type="component" value="Chromosome"/>
</dbReference>
<dbReference type="Gene3D" id="4.10.410.60">
    <property type="match status" value="1"/>
</dbReference>
<evidence type="ECO:0000313" key="8">
    <source>
        <dbReference type="Proteomes" id="UP000287394"/>
    </source>
</evidence>
<keyword evidence="2 5" id="KW-0689">Ribosomal protein</keyword>
<sequence length="66" mass="7451">MPKIKTRKTAAKRFKVTGTGKLIHQHAYRNHLNIHKGPGTSRKLAAESQLYKGKLKAMKRMLPNGL</sequence>
<evidence type="ECO:0000256" key="5">
    <source>
        <dbReference type="HAMAP-Rule" id="MF_00514"/>
    </source>
</evidence>
<dbReference type="InterPro" id="IPR037229">
    <property type="entry name" value="Ribosomal_bL35_sf"/>
</dbReference>
<dbReference type="InterPro" id="IPR021137">
    <property type="entry name" value="Ribosomal_bL35-like"/>
</dbReference>
<reference evidence="7 8" key="1">
    <citation type="journal article" date="2019" name="Int. J. Syst. Evol. Microbiol.">
        <title>Capsulimonas corticalis gen. nov., sp. nov., an aerobic capsulated bacterium, of a novel bacterial order, Capsulimonadales ord. nov., of the class Armatimonadia of the phylum Armatimonadetes.</title>
        <authorList>
            <person name="Li J."/>
            <person name="Kudo C."/>
            <person name="Tonouchi A."/>
        </authorList>
    </citation>
    <scope>NUCLEOTIDE SEQUENCE [LARGE SCALE GENOMIC DNA]</scope>
    <source>
        <strain evidence="7 8">AX-7</strain>
    </source>
</reference>
<comment type="similarity">
    <text evidence="1 5 6">Belongs to the bacterial ribosomal protein bL35 family.</text>
</comment>
<dbReference type="GO" id="GO:0015934">
    <property type="term" value="C:large ribosomal subunit"/>
    <property type="evidence" value="ECO:0007669"/>
    <property type="project" value="TreeGrafter"/>
</dbReference>
<dbReference type="Pfam" id="PF01632">
    <property type="entry name" value="Ribosomal_L35p"/>
    <property type="match status" value="1"/>
</dbReference>
<dbReference type="OrthoDB" id="47476at2"/>
<dbReference type="NCBIfam" id="TIGR00001">
    <property type="entry name" value="rpmI_bact"/>
    <property type="match status" value="1"/>
</dbReference>
<protein>
    <recommendedName>
        <fullName evidence="4 5">Large ribosomal subunit protein bL35</fullName>
    </recommendedName>
</protein>
<dbReference type="EMBL" id="AP025739">
    <property type="protein sequence ID" value="BDI33830.1"/>
    <property type="molecule type" value="Genomic_DNA"/>
</dbReference>
<dbReference type="FunCoup" id="A0A402D010">
    <property type="interactions" value="340"/>
</dbReference>
<dbReference type="HAMAP" id="MF_00514">
    <property type="entry name" value="Ribosomal_bL35"/>
    <property type="match status" value="1"/>
</dbReference>
<dbReference type="PANTHER" id="PTHR33343">
    <property type="entry name" value="54S RIBOSOMAL PROTEIN BL35M"/>
    <property type="match status" value="1"/>
</dbReference>
<accession>A0A402D010</accession>
<dbReference type="InterPro" id="IPR001706">
    <property type="entry name" value="Ribosomal_bL35"/>
</dbReference>
<dbReference type="FunFam" id="4.10.410.60:FF:000001">
    <property type="entry name" value="50S ribosomal protein L35"/>
    <property type="match status" value="1"/>
</dbReference>
<evidence type="ECO:0000256" key="4">
    <source>
        <dbReference type="ARBA" id="ARBA00071664"/>
    </source>
</evidence>
<dbReference type="GO" id="GO:0003735">
    <property type="term" value="F:structural constituent of ribosome"/>
    <property type="evidence" value="ECO:0007669"/>
    <property type="project" value="InterPro"/>
</dbReference>
<proteinExistence type="inferred from homology"/>
<dbReference type="GO" id="GO:0006412">
    <property type="term" value="P:translation"/>
    <property type="evidence" value="ECO:0007669"/>
    <property type="project" value="UniProtKB-UniRule"/>
</dbReference>
<keyword evidence="3 5" id="KW-0687">Ribonucleoprotein</keyword>
<dbReference type="AlphaFoldDB" id="A0A402D010"/>
<keyword evidence="8" id="KW-1185">Reference proteome</keyword>
<dbReference type="KEGG" id="ccot:CCAX7_58810"/>
<dbReference type="PRINTS" id="PR00064">
    <property type="entry name" value="RIBOSOMALL35"/>
</dbReference>
<gene>
    <name evidence="5 7" type="primary">rpmI</name>
    <name evidence="7" type="ORF">CCAX7_58810</name>
</gene>